<keyword evidence="1" id="KW-0472">Membrane</keyword>
<evidence type="ECO:0000256" key="1">
    <source>
        <dbReference type="SAM" id="Phobius"/>
    </source>
</evidence>
<proteinExistence type="predicted"/>
<sequence length="99" mass="10987">MLKTNDPTRVYLVLSAGLSFAFTLAYTLQGLYFVTVAGLDPLQLLLIGAALEGAAFVLEVQPAWWPMCTRAAARWSWGACAWAYLCCWWPLFQCSGRCC</sequence>
<evidence type="ECO:0000313" key="3">
    <source>
        <dbReference type="Proteomes" id="UP000552709"/>
    </source>
</evidence>
<feature type="transmembrane region" description="Helical" evidence="1">
    <location>
        <begin position="72"/>
        <end position="91"/>
    </location>
</feature>
<dbReference type="RefSeq" id="WP_184126831.1">
    <property type="nucleotide sequence ID" value="NZ_JACHFL010000001.1"/>
</dbReference>
<dbReference type="EMBL" id="JACHFL010000001">
    <property type="protein sequence ID" value="MBB5360932.1"/>
    <property type="molecule type" value="Genomic_DNA"/>
</dbReference>
<reference evidence="2 3" key="1">
    <citation type="submission" date="2020-08" db="EMBL/GenBank/DDBJ databases">
        <title>Genomic Encyclopedia of Type Strains, Phase IV (KMG-IV): sequencing the most valuable type-strain genomes for metagenomic binning, comparative biology and taxonomic classification.</title>
        <authorList>
            <person name="Goeker M."/>
        </authorList>
    </citation>
    <scope>NUCLEOTIDE SEQUENCE [LARGE SCALE GENOMIC DNA]</scope>
    <source>
        <strain evidence="2 3">DSM 27939</strain>
    </source>
</reference>
<evidence type="ECO:0000313" key="2">
    <source>
        <dbReference type="EMBL" id="MBB5360932.1"/>
    </source>
</evidence>
<organism evidence="2 3">
    <name type="scientific">Deinococcus humi</name>
    <dbReference type="NCBI Taxonomy" id="662880"/>
    <lineage>
        <taxon>Bacteria</taxon>
        <taxon>Thermotogati</taxon>
        <taxon>Deinococcota</taxon>
        <taxon>Deinococci</taxon>
        <taxon>Deinococcales</taxon>
        <taxon>Deinococcaceae</taxon>
        <taxon>Deinococcus</taxon>
    </lineage>
</organism>
<gene>
    <name evidence="2" type="ORF">HNQ08_000003</name>
</gene>
<name>A0A7W8NEG6_9DEIO</name>
<evidence type="ECO:0008006" key="4">
    <source>
        <dbReference type="Google" id="ProtNLM"/>
    </source>
</evidence>
<feature type="transmembrane region" description="Helical" evidence="1">
    <location>
        <begin position="41"/>
        <end position="60"/>
    </location>
</feature>
<comment type="caution">
    <text evidence="2">The sequence shown here is derived from an EMBL/GenBank/DDBJ whole genome shotgun (WGS) entry which is preliminary data.</text>
</comment>
<feature type="transmembrane region" description="Helical" evidence="1">
    <location>
        <begin position="12"/>
        <end position="35"/>
    </location>
</feature>
<keyword evidence="3" id="KW-1185">Reference proteome</keyword>
<keyword evidence="1" id="KW-1133">Transmembrane helix</keyword>
<keyword evidence="1" id="KW-0812">Transmembrane</keyword>
<protein>
    <recommendedName>
        <fullName evidence="4">Major facilitator superfamily (MFS) profile domain-containing protein</fullName>
    </recommendedName>
</protein>
<dbReference type="AlphaFoldDB" id="A0A7W8NEG6"/>
<accession>A0A7W8NEG6</accession>
<dbReference type="Proteomes" id="UP000552709">
    <property type="component" value="Unassembled WGS sequence"/>
</dbReference>